<dbReference type="Proteomes" id="UP000178099">
    <property type="component" value="Unassembled WGS sequence"/>
</dbReference>
<dbReference type="AlphaFoldDB" id="A0A1G2DGW6"/>
<gene>
    <name evidence="3" type="ORF">A3D67_00830</name>
</gene>
<evidence type="ECO:0000256" key="1">
    <source>
        <dbReference type="SAM" id="Coils"/>
    </source>
</evidence>
<name>A0A1G2DGW6_9BACT</name>
<keyword evidence="1" id="KW-0175">Coiled coil</keyword>
<evidence type="ECO:0000256" key="2">
    <source>
        <dbReference type="SAM" id="MobiDB-lite"/>
    </source>
</evidence>
<comment type="caution">
    <text evidence="3">The sequence shown here is derived from an EMBL/GenBank/DDBJ whole genome shotgun (WGS) entry which is preliminary data.</text>
</comment>
<evidence type="ECO:0000313" key="4">
    <source>
        <dbReference type="Proteomes" id="UP000178099"/>
    </source>
</evidence>
<organism evidence="3 4">
    <name type="scientific">Candidatus Lloydbacteria bacterium RIFCSPHIGHO2_02_FULL_51_22</name>
    <dbReference type="NCBI Taxonomy" id="1798663"/>
    <lineage>
        <taxon>Bacteria</taxon>
        <taxon>Candidatus Lloydiibacteriota</taxon>
    </lineage>
</organism>
<proteinExistence type="predicted"/>
<accession>A0A1G2DGW6</accession>
<protein>
    <submittedName>
        <fullName evidence="3">Uncharacterized protein</fullName>
    </submittedName>
</protein>
<feature type="coiled-coil region" evidence="1">
    <location>
        <begin position="157"/>
        <end position="184"/>
    </location>
</feature>
<evidence type="ECO:0000313" key="3">
    <source>
        <dbReference type="EMBL" id="OGZ12201.1"/>
    </source>
</evidence>
<feature type="region of interest" description="Disordered" evidence="2">
    <location>
        <begin position="1"/>
        <end position="20"/>
    </location>
</feature>
<dbReference type="EMBL" id="MHLN01000009">
    <property type="protein sequence ID" value="OGZ12201.1"/>
    <property type="molecule type" value="Genomic_DNA"/>
</dbReference>
<sequence>MKEGMPHSTNGNEDEPKLSERQLKLIKKGHTIERASQPFLNCQRERGHTNATREECFKPGEWFIDAFSYCPEHMEELLGILEEQDEYQEKRKREIARIVGERSKLTDEESAVEQLILEEYRKTRKEPMLGDYYFEEIQRVRAGDPRMLLPDVLKKLYQEIEEELQQASNESKGAEDMAEKERAERDLLIEWWGYRLYLDKVLITRKIFPARTLGEVIGLLYREAELEQSEKEE</sequence>
<reference evidence="3 4" key="1">
    <citation type="journal article" date="2016" name="Nat. Commun.">
        <title>Thousands of microbial genomes shed light on interconnected biogeochemical processes in an aquifer system.</title>
        <authorList>
            <person name="Anantharaman K."/>
            <person name="Brown C.T."/>
            <person name="Hug L.A."/>
            <person name="Sharon I."/>
            <person name="Castelle C.J."/>
            <person name="Probst A.J."/>
            <person name="Thomas B.C."/>
            <person name="Singh A."/>
            <person name="Wilkins M.J."/>
            <person name="Karaoz U."/>
            <person name="Brodie E.L."/>
            <person name="Williams K.H."/>
            <person name="Hubbard S.S."/>
            <person name="Banfield J.F."/>
        </authorList>
    </citation>
    <scope>NUCLEOTIDE SEQUENCE [LARGE SCALE GENOMIC DNA]</scope>
</reference>